<evidence type="ECO:0000256" key="1">
    <source>
        <dbReference type="SAM" id="MobiDB-lite"/>
    </source>
</evidence>
<feature type="compositionally biased region" description="Basic and acidic residues" evidence="1">
    <location>
        <begin position="69"/>
        <end position="96"/>
    </location>
</feature>
<sequence length="116" mass="13041">MSDYTEVLPPSSLKAEKIHQMHFTIRPYVPDAYKDDIIYAKPTPQQGDAAKATKQARRAHRATMAITAKENHERRRLEAAADDRNSKSYTKARTETGKTPACAKKRKANELESAVV</sequence>
<evidence type="ECO:0000313" key="2">
    <source>
        <dbReference type="EMBL" id="RAW39988.1"/>
    </source>
</evidence>
<feature type="region of interest" description="Disordered" evidence="1">
    <location>
        <begin position="44"/>
        <end position="116"/>
    </location>
</feature>
<protein>
    <submittedName>
        <fullName evidence="2">Uncharacterized protein</fullName>
    </submittedName>
</protein>
<keyword evidence="3" id="KW-1185">Reference proteome</keyword>
<proteinExistence type="predicted"/>
<dbReference type="Proteomes" id="UP000251314">
    <property type="component" value="Unassembled WGS sequence"/>
</dbReference>
<accession>A0A329SW26</accession>
<reference evidence="2 3" key="1">
    <citation type="submission" date="2018-01" db="EMBL/GenBank/DDBJ databases">
        <title>Draft genome of the strawberry crown rot pathogen Phytophthora cactorum.</title>
        <authorList>
            <person name="Armitage A.D."/>
            <person name="Lysoe E."/>
            <person name="Nellist C.F."/>
            <person name="Harrison R.J."/>
            <person name="Brurberg M.B."/>
        </authorList>
    </citation>
    <scope>NUCLEOTIDE SEQUENCE [LARGE SCALE GENOMIC DNA]</scope>
    <source>
        <strain evidence="2 3">10300</strain>
    </source>
</reference>
<organism evidence="2 3">
    <name type="scientific">Phytophthora cactorum</name>
    <dbReference type="NCBI Taxonomy" id="29920"/>
    <lineage>
        <taxon>Eukaryota</taxon>
        <taxon>Sar</taxon>
        <taxon>Stramenopiles</taxon>
        <taxon>Oomycota</taxon>
        <taxon>Peronosporomycetes</taxon>
        <taxon>Peronosporales</taxon>
        <taxon>Peronosporaceae</taxon>
        <taxon>Phytophthora</taxon>
    </lineage>
</organism>
<dbReference type="OrthoDB" id="126120at2759"/>
<name>A0A329SW26_9STRA</name>
<evidence type="ECO:0000313" key="3">
    <source>
        <dbReference type="Proteomes" id="UP000251314"/>
    </source>
</evidence>
<dbReference type="AlphaFoldDB" id="A0A329SW26"/>
<gene>
    <name evidence="2" type="ORF">PC110_g3779</name>
</gene>
<dbReference type="EMBL" id="MJFZ01000055">
    <property type="protein sequence ID" value="RAW39988.1"/>
    <property type="molecule type" value="Genomic_DNA"/>
</dbReference>
<dbReference type="VEuPathDB" id="FungiDB:PC110_g3779"/>
<dbReference type="STRING" id="29920.A0A329SW26"/>
<comment type="caution">
    <text evidence="2">The sequence shown here is derived from an EMBL/GenBank/DDBJ whole genome shotgun (WGS) entry which is preliminary data.</text>
</comment>